<gene>
    <name evidence="9" type="ORF">UREG_01120</name>
</gene>
<reference evidence="10" key="1">
    <citation type="journal article" date="2009" name="Genome Res.">
        <title>Comparative genomic analyses of the human fungal pathogens Coccidioides and their relatives.</title>
        <authorList>
            <person name="Sharpton T.J."/>
            <person name="Stajich J.E."/>
            <person name="Rounsley S.D."/>
            <person name="Gardner M.J."/>
            <person name="Wortman J.R."/>
            <person name="Jordar V.S."/>
            <person name="Maiti R."/>
            <person name="Kodira C.D."/>
            <person name="Neafsey D.E."/>
            <person name="Zeng Q."/>
            <person name="Hung C.-Y."/>
            <person name="McMahan C."/>
            <person name="Muszewska A."/>
            <person name="Grynberg M."/>
            <person name="Mandel M.A."/>
            <person name="Kellner E.M."/>
            <person name="Barker B.M."/>
            <person name="Galgiani J.N."/>
            <person name="Orbach M.J."/>
            <person name="Kirkland T.N."/>
            <person name="Cole G.T."/>
            <person name="Henn M.R."/>
            <person name="Birren B.W."/>
            <person name="Taylor J.W."/>
        </authorList>
    </citation>
    <scope>NUCLEOTIDE SEQUENCE [LARGE SCALE GENOMIC DNA]</scope>
    <source>
        <strain evidence="10">UAMH 1704</strain>
    </source>
</reference>
<accession>C4JGC9</accession>
<dbReference type="PROSITE" id="PS50850">
    <property type="entry name" value="MFS"/>
    <property type="match status" value="1"/>
</dbReference>
<dbReference type="OrthoDB" id="3437016at2759"/>
<dbReference type="RefSeq" id="XP_002541604.1">
    <property type="nucleotide sequence ID" value="XM_002541558.1"/>
</dbReference>
<dbReference type="Pfam" id="PF07690">
    <property type="entry name" value="MFS_1"/>
    <property type="match status" value="1"/>
</dbReference>
<protein>
    <recommendedName>
        <fullName evidence="8">Major facilitator superfamily (MFS) profile domain-containing protein</fullName>
    </recommendedName>
</protein>
<feature type="transmembrane region" description="Helical" evidence="7">
    <location>
        <begin position="272"/>
        <end position="290"/>
    </location>
</feature>
<feature type="domain" description="Major facilitator superfamily (MFS) profile" evidence="8">
    <location>
        <begin position="52"/>
        <end position="537"/>
    </location>
</feature>
<dbReference type="FunCoup" id="C4JGC9">
    <property type="interactions" value="10"/>
</dbReference>
<feature type="transmembrane region" description="Helical" evidence="7">
    <location>
        <begin position="116"/>
        <end position="136"/>
    </location>
</feature>
<feature type="transmembrane region" description="Helical" evidence="7">
    <location>
        <begin position="349"/>
        <end position="366"/>
    </location>
</feature>
<keyword evidence="10" id="KW-1185">Reference proteome</keyword>
<feature type="region of interest" description="Disordered" evidence="6">
    <location>
        <begin position="674"/>
        <end position="707"/>
    </location>
</feature>
<proteinExistence type="predicted"/>
<feature type="transmembrane region" description="Helical" evidence="7">
    <location>
        <begin position="310"/>
        <end position="337"/>
    </location>
</feature>
<evidence type="ECO:0000256" key="3">
    <source>
        <dbReference type="ARBA" id="ARBA00022692"/>
    </source>
</evidence>
<evidence type="ECO:0000256" key="1">
    <source>
        <dbReference type="ARBA" id="ARBA00004127"/>
    </source>
</evidence>
<dbReference type="SUPFAM" id="SSF103473">
    <property type="entry name" value="MFS general substrate transporter"/>
    <property type="match status" value="1"/>
</dbReference>
<evidence type="ECO:0000313" key="10">
    <source>
        <dbReference type="Proteomes" id="UP000002058"/>
    </source>
</evidence>
<name>C4JGC9_UNCRE</name>
<feature type="transmembrane region" description="Helical" evidence="7">
    <location>
        <begin position="514"/>
        <end position="533"/>
    </location>
</feature>
<dbReference type="GO" id="GO:0012505">
    <property type="term" value="C:endomembrane system"/>
    <property type="evidence" value="ECO:0007669"/>
    <property type="project" value="UniProtKB-SubCell"/>
</dbReference>
<dbReference type="AlphaFoldDB" id="C4JGC9"/>
<evidence type="ECO:0000256" key="2">
    <source>
        <dbReference type="ARBA" id="ARBA00022448"/>
    </source>
</evidence>
<evidence type="ECO:0000256" key="5">
    <source>
        <dbReference type="ARBA" id="ARBA00023136"/>
    </source>
</evidence>
<dbReference type="Proteomes" id="UP000002058">
    <property type="component" value="Unassembled WGS sequence"/>
</dbReference>
<evidence type="ECO:0000256" key="6">
    <source>
        <dbReference type="SAM" id="MobiDB-lite"/>
    </source>
</evidence>
<feature type="transmembrane region" description="Helical" evidence="7">
    <location>
        <begin position="142"/>
        <end position="162"/>
    </location>
</feature>
<dbReference type="GeneID" id="8440369"/>
<dbReference type="PANTHER" id="PTHR23501:SF191">
    <property type="entry name" value="VACUOLAR BASIC AMINO ACID TRANSPORTER 4"/>
    <property type="match status" value="1"/>
</dbReference>
<evidence type="ECO:0000313" key="9">
    <source>
        <dbReference type="EMBL" id="EEP76271.1"/>
    </source>
</evidence>
<dbReference type="PANTHER" id="PTHR23501">
    <property type="entry name" value="MAJOR FACILITATOR SUPERFAMILY"/>
    <property type="match status" value="1"/>
</dbReference>
<dbReference type="EMBL" id="CH476615">
    <property type="protein sequence ID" value="EEP76271.1"/>
    <property type="molecule type" value="Genomic_DNA"/>
</dbReference>
<feature type="transmembrane region" description="Helical" evidence="7">
    <location>
        <begin position="404"/>
        <end position="430"/>
    </location>
</feature>
<dbReference type="Gene3D" id="1.20.1250.20">
    <property type="entry name" value="MFS general substrate transporter like domains"/>
    <property type="match status" value="1"/>
</dbReference>
<evidence type="ECO:0000256" key="4">
    <source>
        <dbReference type="ARBA" id="ARBA00022989"/>
    </source>
</evidence>
<evidence type="ECO:0000259" key="8">
    <source>
        <dbReference type="PROSITE" id="PS50850"/>
    </source>
</evidence>
<comment type="subcellular location">
    <subcellularLocation>
        <location evidence="1">Endomembrane system</location>
        <topology evidence="1">Multi-pass membrane protein</topology>
    </subcellularLocation>
</comment>
<dbReference type="InterPro" id="IPR011701">
    <property type="entry name" value="MFS"/>
</dbReference>
<evidence type="ECO:0000256" key="7">
    <source>
        <dbReference type="SAM" id="Phobius"/>
    </source>
</evidence>
<dbReference type="VEuPathDB" id="FungiDB:UREG_01120"/>
<dbReference type="OMA" id="ESEWILI"/>
<feature type="compositionally biased region" description="Polar residues" evidence="6">
    <location>
        <begin position="679"/>
        <end position="697"/>
    </location>
</feature>
<sequence>MSAAPASETTPLLRDNAIVEGGVVATGLPTEQPNDTDVPLADEPTLKELLVIQASIWVGVFFAALDATVVATISAPISSSFNSLSLLSWLASAYLISNAACQPLSGKLTDIFSRRTGLVVSNILFGVGNLICGLAKDEWVMIFGRVVAGMGGGGLTAIATFVTSDLVPLRTRGMWQGIGNICYGVGSGLGGVFGGWINDTWGWRWAFLIQVPFIVVSTVLVWWKVKIPVKETDVSRWKRIDFLGAGALVLTLVLFLFGINTGGNQKPWTHPMVLASLILSGVSLLAFVYIEEKVASEPVIPVRLLADRTVLSACLTNWFCTMTLFAVFLYIPLYLQIQGYSTTQAGTRLIAQAVGTSIGSLGLGFLMRLTGRYLFLHYACVLFFTVGSVLFTTLTINTPAWPPFLYLFITGLGYGGMLTATLVALISAVAHAHQAVVTSASYAFRSTGSSLGITIASSVFQNILKSGLWSRFGDRDDAGWLIPKLRNSLDEIRHLPKEMVPGVLAAYMDALKGVFVTTLGLAVLGAISSTYPYPSALLASGRSPSAAAARYCSMPIRALLCWASKLSFGGDFSALRLLAAVSSTSSLPLCLVNSTPRLHLEIWPSTLIDGHADIHSLSLNSVQNVAPPAPNRILNWTDASQLSFRDIDIRTASSARSVQTHPRQNAQTRISTRLARQGDQIQQKKQAYGSQRISNARASLRQPPALQ</sequence>
<dbReference type="GO" id="GO:0015174">
    <property type="term" value="F:basic amino acid transmembrane transporter activity"/>
    <property type="evidence" value="ECO:0007669"/>
    <property type="project" value="TreeGrafter"/>
</dbReference>
<organism evidence="9 10">
    <name type="scientific">Uncinocarpus reesii (strain UAMH 1704)</name>
    <dbReference type="NCBI Taxonomy" id="336963"/>
    <lineage>
        <taxon>Eukaryota</taxon>
        <taxon>Fungi</taxon>
        <taxon>Dikarya</taxon>
        <taxon>Ascomycota</taxon>
        <taxon>Pezizomycotina</taxon>
        <taxon>Eurotiomycetes</taxon>
        <taxon>Eurotiomycetidae</taxon>
        <taxon>Onygenales</taxon>
        <taxon>Onygenaceae</taxon>
        <taxon>Uncinocarpus</taxon>
    </lineage>
</organism>
<feature type="transmembrane region" description="Helical" evidence="7">
    <location>
        <begin position="373"/>
        <end position="392"/>
    </location>
</feature>
<dbReference type="InterPro" id="IPR036259">
    <property type="entry name" value="MFS_trans_sf"/>
</dbReference>
<keyword evidence="5 7" id="KW-0472">Membrane</keyword>
<feature type="transmembrane region" description="Helical" evidence="7">
    <location>
        <begin position="203"/>
        <end position="222"/>
    </location>
</feature>
<keyword evidence="4 7" id="KW-1133">Transmembrane helix</keyword>
<keyword evidence="3 7" id="KW-0812">Transmembrane</keyword>
<dbReference type="eggNOG" id="KOG0254">
    <property type="taxonomic scope" value="Eukaryota"/>
</dbReference>
<feature type="transmembrane region" description="Helical" evidence="7">
    <location>
        <begin position="56"/>
        <end position="77"/>
    </location>
</feature>
<feature type="transmembrane region" description="Helical" evidence="7">
    <location>
        <begin position="174"/>
        <end position="197"/>
    </location>
</feature>
<dbReference type="InterPro" id="IPR020846">
    <property type="entry name" value="MFS_dom"/>
</dbReference>
<feature type="transmembrane region" description="Helical" evidence="7">
    <location>
        <begin position="242"/>
        <end position="260"/>
    </location>
</feature>
<dbReference type="HOGENOM" id="CLU_000960_22_3_1"/>
<keyword evidence="2" id="KW-0813">Transport</keyword>
<dbReference type="InParanoid" id="C4JGC9"/>
<dbReference type="KEGG" id="ure:UREG_01120"/>
<dbReference type="GO" id="GO:0000329">
    <property type="term" value="C:fungal-type vacuole membrane"/>
    <property type="evidence" value="ECO:0007669"/>
    <property type="project" value="TreeGrafter"/>
</dbReference>
<feature type="transmembrane region" description="Helical" evidence="7">
    <location>
        <begin position="83"/>
        <end position="104"/>
    </location>
</feature>